<dbReference type="Proteomes" id="UP000254978">
    <property type="component" value="Unassembled WGS sequence"/>
</dbReference>
<protein>
    <submittedName>
        <fullName evidence="7">Ribonuclease BN</fullName>
    </submittedName>
</protein>
<reference evidence="7 8" key="1">
    <citation type="submission" date="2018-06" db="EMBL/GenBank/DDBJ databases">
        <authorList>
            <consortium name="Pathogen Informatics"/>
            <person name="Doyle S."/>
        </authorList>
    </citation>
    <scope>NUCLEOTIDE SEQUENCE [LARGE SCALE GENOMIC DNA]</scope>
    <source>
        <strain evidence="7 8">NCTC10821</strain>
    </source>
</reference>
<feature type="transmembrane region" description="Helical" evidence="6">
    <location>
        <begin position="154"/>
        <end position="176"/>
    </location>
</feature>
<sequence>MESGLRRRGRRLLARSPQPVAQLWRLAVRTARRAGEHRVPGLAAEAALFTVISLPALLLALIGALGFIAGILGPEGSRQLRRLVFDAPESALSARTYASYEPVARAVLEQTHGSVVSVGIVVAVWTGSRAINRYLETITIAYGVPPRRGWRRRLLALTVTAAGLLGAVALLPPMVIGPRLIRWMTPEAVAETTLALLDRLFWPAVVVILVGVLTTLYHLGVPWRTPWRRDVPGAVLAMAVFLLAAAALRVYLDFNADDEVFRLLAAPIAVVLWLYLAALAVLLGAELNATIEQIWPTSSGPPVDQGRSR</sequence>
<evidence type="ECO:0000256" key="4">
    <source>
        <dbReference type="ARBA" id="ARBA00022989"/>
    </source>
</evidence>
<evidence type="ECO:0000256" key="6">
    <source>
        <dbReference type="SAM" id="Phobius"/>
    </source>
</evidence>
<evidence type="ECO:0000256" key="1">
    <source>
        <dbReference type="ARBA" id="ARBA00004651"/>
    </source>
</evidence>
<dbReference type="PANTHER" id="PTHR30213:SF0">
    <property type="entry name" value="UPF0761 MEMBRANE PROTEIN YIHY"/>
    <property type="match status" value="1"/>
</dbReference>
<evidence type="ECO:0000256" key="3">
    <source>
        <dbReference type="ARBA" id="ARBA00022692"/>
    </source>
</evidence>
<keyword evidence="8" id="KW-1185">Reference proteome</keyword>
<keyword evidence="3 6" id="KW-0812">Transmembrane</keyword>
<dbReference type="PIRSF" id="PIRSF035875">
    <property type="entry name" value="RNase_BN"/>
    <property type="match status" value="1"/>
</dbReference>
<evidence type="ECO:0000256" key="2">
    <source>
        <dbReference type="ARBA" id="ARBA00022475"/>
    </source>
</evidence>
<name>A0A378TF38_9MYCO</name>
<dbReference type="PANTHER" id="PTHR30213">
    <property type="entry name" value="INNER MEMBRANE PROTEIN YHJD"/>
    <property type="match status" value="1"/>
</dbReference>
<feature type="transmembrane region" description="Helical" evidence="6">
    <location>
        <begin position="200"/>
        <end position="219"/>
    </location>
</feature>
<keyword evidence="4 6" id="KW-1133">Transmembrane helix</keyword>
<proteinExistence type="predicted"/>
<evidence type="ECO:0000256" key="5">
    <source>
        <dbReference type="ARBA" id="ARBA00023136"/>
    </source>
</evidence>
<dbReference type="GO" id="GO:0005886">
    <property type="term" value="C:plasma membrane"/>
    <property type="evidence" value="ECO:0007669"/>
    <property type="project" value="UniProtKB-SubCell"/>
</dbReference>
<feature type="transmembrane region" description="Helical" evidence="6">
    <location>
        <begin position="264"/>
        <end position="285"/>
    </location>
</feature>
<comment type="subcellular location">
    <subcellularLocation>
        <location evidence="1">Cell membrane</location>
        <topology evidence="1">Multi-pass membrane protein</topology>
    </subcellularLocation>
</comment>
<evidence type="ECO:0000313" key="8">
    <source>
        <dbReference type="Proteomes" id="UP000254978"/>
    </source>
</evidence>
<keyword evidence="5 6" id="KW-0472">Membrane</keyword>
<feature type="transmembrane region" description="Helical" evidence="6">
    <location>
        <begin position="46"/>
        <end position="72"/>
    </location>
</feature>
<dbReference type="AlphaFoldDB" id="A0A378TF38"/>
<accession>A0A378TF38</accession>
<dbReference type="InterPro" id="IPR017039">
    <property type="entry name" value="Virul_fac_BrkB"/>
</dbReference>
<feature type="transmembrane region" description="Helical" evidence="6">
    <location>
        <begin position="231"/>
        <end position="252"/>
    </location>
</feature>
<dbReference type="EMBL" id="UGQT01000001">
    <property type="protein sequence ID" value="STZ58495.1"/>
    <property type="molecule type" value="Genomic_DNA"/>
</dbReference>
<gene>
    <name evidence="7" type="ORF">NCTC10821_02008</name>
</gene>
<evidence type="ECO:0000313" key="7">
    <source>
        <dbReference type="EMBL" id="STZ58495.1"/>
    </source>
</evidence>
<keyword evidence="2" id="KW-1003">Cell membrane</keyword>
<organism evidence="7 8">
    <name type="scientific">Mycolicibacterium tokaiense</name>
    <dbReference type="NCBI Taxonomy" id="39695"/>
    <lineage>
        <taxon>Bacteria</taxon>
        <taxon>Bacillati</taxon>
        <taxon>Actinomycetota</taxon>
        <taxon>Actinomycetes</taxon>
        <taxon>Mycobacteriales</taxon>
        <taxon>Mycobacteriaceae</taxon>
        <taxon>Mycolicibacterium</taxon>
    </lineage>
</organism>
<dbReference type="Pfam" id="PF03631">
    <property type="entry name" value="Virul_fac_BrkB"/>
    <property type="match status" value="1"/>
</dbReference>